<feature type="region of interest" description="Disordered" evidence="1">
    <location>
        <begin position="61"/>
        <end position="88"/>
    </location>
</feature>
<organism evidence="2">
    <name type="scientific">marine metagenome</name>
    <dbReference type="NCBI Taxonomy" id="408172"/>
    <lineage>
        <taxon>unclassified sequences</taxon>
        <taxon>metagenomes</taxon>
        <taxon>ecological metagenomes</taxon>
    </lineage>
</organism>
<reference evidence="2" key="1">
    <citation type="submission" date="2018-05" db="EMBL/GenBank/DDBJ databases">
        <authorList>
            <person name="Lanie J.A."/>
            <person name="Ng W.-L."/>
            <person name="Kazmierczak K.M."/>
            <person name="Andrzejewski T.M."/>
            <person name="Davidsen T.M."/>
            <person name="Wayne K.J."/>
            <person name="Tettelin H."/>
            <person name="Glass J.I."/>
            <person name="Rusch D."/>
            <person name="Podicherti R."/>
            <person name="Tsui H.-C.T."/>
            <person name="Winkler M.E."/>
        </authorList>
    </citation>
    <scope>NUCLEOTIDE SEQUENCE</scope>
</reference>
<feature type="non-terminal residue" evidence="2">
    <location>
        <position position="1"/>
    </location>
</feature>
<evidence type="ECO:0000256" key="1">
    <source>
        <dbReference type="SAM" id="MobiDB-lite"/>
    </source>
</evidence>
<evidence type="ECO:0000313" key="2">
    <source>
        <dbReference type="EMBL" id="SVE10556.1"/>
    </source>
</evidence>
<gene>
    <name evidence="2" type="ORF">METZ01_LOCUS463410</name>
</gene>
<proteinExistence type="predicted"/>
<dbReference type="AlphaFoldDB" id="A0A383ARK5"/>
<dbReference type="EMBL" id="UINC01194465">
    <property type="protein sequence ID" value="SVE10556.1"/>
    <property type="molecule type" value="Genomic_DNA"/>
</dbReference>
<feature type="non-terminal residue" evidence="2">
    <location>
        <position position="88"/>
    </location>
</feature>
<name>A0A383ARK5_9ZZZZ</name>
<accession>A0A383ARK5</accession>
<sequence>RWSTWHSCGRATRVAGRSDVRLVVARCTTWPSRAPSPWSFRHRNRVPTACWSTARDGSWATARSPRWSSSEGCSTGRRPRPRGTGCTA</sequence>
<feature type="compositionally biased region" description="Low complexity" evidence="1">
    <location>
        <begin position="72"/>
        <end position="88"/>
    </location>
</feature>
<protein>
    <submittedName>
        <fullName evidence="2">Uncharacterized protein</fullName>
    </submittedName>
</protein>